<keyword evidence="4" id="KW-0808">Transferase</keyword>
<dbReference type="EC" id="2.7.13.3" evidence="2"/>
<feature type="domain" description="PAC" evidence="15">
    <location>
        <begin position="352"/>
        <end position="403"/>
    </location>
</feature>
<dbReference type="SMART" id="SM00091">
    <property type="entry name" value="PAS"/>
    <property type="match status" value="3"/>
</dbReference>
<feature type="domain" description="PAS" evidence="14">
    <location>
        <begin position="276"/>
        <end position="331"/>
    </location>
</feature>
<dbReference type="InterPro" id="IPR036097">
    <property type="entry name" value="HisK_dim/P_sf"/>
</dbReference>
<dbReference type="RefSeq" id="WP_078789562.1">
    <property type="nucleotide sequence ID" value="NZ_FUWR01000005.1"/>
</dbReference>
<dbReference type="SMART" id="SM00086">
    <property type="entry name" value="PAC"/>
    <property type="match status" value="3"/>
</dbReference>
<sequence>MTTAEHRAELERQLLESEQRYHAFTELTSDFCHVCSRIANGAYRVQWIGGQFERITGYSEQELYDFGCWLPLVHPDDRERIAAGLLKMADGDEVRTEFRLVRKDQHVRWIREHNKCVQHPSDPDQLLLYGTARDITAAREDALALQAAENAYRTIFNATNDVIFIMDAQQGMIIDCNKQALELFGRPREELIGANPAQLSPSDHSAFSFEQAQRYILAALEGEPQLFEWLCARPDDTTFWVEVSLRAAEINGRQRLLAVVRDISERKRLDAVLRESEHRFRALVENVPHLPVQGYDSQRRVIFWNHASELFYGYSSEEALGRQLEDLIIPSFMREAVIQGVQQWIDEDIPIPAGELQLQHKSGQLLDVFSSHAMLRNINGELEMYCVDLDITQRKLAALELQRTRDAAQAATVAKNEFLANMSHEVRTPLNGIMGLSQLLRTTNLTEEQAGYMDMLDGSARNLLTLINDILDISRIEAGSLAIQQTPFSLAKLLREVAALYEKPAAEKGIDLTVQLPDDLPPALVGDPLRLKQVLINLVGNAIKFTSRGGVSVQIHRLHDSSQGSRLRFEVCDSGIGMAPETLQKIFNPFTQADASTARNHGGSGLGLAICRRLSELMGGSIRAESSLGQGSCFIVELPFGRYAGEQVADDTQPAVSILQLEPLQILLVEDQEVNRTFVQRLLERQGHRITPAVDGLMALDLLGREQYDLMLLDIQMPGMGGEEVLARLRQTEQASGLHLPVIALTAHALAGDKEKLLKSGFDGYISKPVQIDQLMAEMARVVAMKGTFHI</sequence>
<comment type="catalytic activity">
    <reaction evidence="1">
        <text>ATP + protein L-histidine = ADP + protein N-phospho-L-histidine.</text>
        <dbReference type="EC" id="2.7.13.3"/>
    </reaction>
</comment>
<proteinExistence type="predicted"/>
<dbReference type="InterPro" id="IPR011006">
    <property type="entry name" value="CheY-like_superfamily"/>
</dbReference>
<dbReference type="Gene3D" id="1.10.287.130">
    <property type="match status" value="1"/>
</dbReference>
<dbReference type="Pfam" id="PF08447">
    <property type="entry name" value="PAS_3"/>
    <property type="match status" value="2"/>
</dbReference>
<dbReference type="CDD" id="cd00130">
    <property type="entry name" value="PAS"/>
    <property type="match status" value="3"/>
</dbReference>
<evidence type="ECO:0000259" key="12">
    <source>
        <dbReference type="PROSITE" id="PS50109"/>
    </source>
</evidence>
<evidence type="ECO:0000256" key="4">
    <source>
        <dbReference type="ARBA" id="ARBA00022679"/>
    </source>
</evidence>
<evidence type="ECO:0000313" key="16">
    <source>
        <dbReference type="EMBL" id="SJZ66260.1"/>
    </source>
</evidence>
<dbReference type="SUPFAM" id="SSF55874">
    <property type="entry name" value="ATPase domain of HSP90 chaperone/DNA topoisomerase II/histidine kinase"/>
    <property type="match status" value="1"/>
</dbReference>
<evidence type="ECO:0000256" key="3">
    <source>
        <dbReference type="ARBA" id="ARBA00022553"/>
    </source>
</evidence>
<dbReference type="Proteomes" id="UP000190102">
    <property type="component" value="Unassembled WGS sequence"/>
</dbReference>
<dbReference type="InterPro" id="IPR003594">
    <property type="entry name" value="HATPase_dom"/>
</dbReference>
<dbReference type="PANTHER" id="PTHR45339">
    <property type="entry name" value="HYBRID SIGNAL TRANSDUCTION HISTIDINE KINASE J"/>
    <property type="match status" value="1"/>
</dbReference>
<protein>
    <recommendedName>
        <fullName evidence="10">Sensory/regulatory protein RpfC</fullName>
        <ecNumber evidence="2">2.7.13.3</ecNumber>
    </recommendedName>
</protein>
<dbReference type="EMBL" id="FUWR01000005">
    <property type="protein sequence ID" value="SJZ66260.1"/>
    <property type="molecule type" value="Genomic_DNA"/>
</dbReference>
<dbReference type="Gene3D" id="3.40.50.2300">
    <property type="match status" value="1"/>
</dbReference>
<evidence type="ECO:0000259" key="15">
    <source>
        <dbReference type="PROSITE" id="PS50113"/>
    </source>
</evidence>
<evidence type="ECO:0000256" key="10">
    <source>
        <dbReference type="ARBA" id="ARBA00068150"/>
    </source>
</evidence>
<dbReference type="CDD" id="cd00082">
    <property type="entry name" value="HisKA"/>
    <property type="match status" value="1"/>
</dbReference>
<dbReference type="InterPro" id="IPR004358">
    <property type="entry name" value="Sig_transdc_His_kin-like_C"/>
</dbReference>
<evidence type="ECO:0000313" key="17">
    <source>
        <dbReference type="Proteomes" id="UP000190102"/>
    </source>
</evidence>
<evidence type="ECO:0000256" key="7">
    <source>
        <dbReference type="ARBA" id="ARBA00022840"/>
    </source>
</evidence>
<dbReference type="FunFam" id="1.10.287.130:FF:000002">
    <property type="entry name" value="Two-component osmosensing histidine kinase"/>
    <property type="match status" value="1"/>
</dbReference>
<dbReference type="Pfam" id="PF13426">
    <property type="entry name" value="PAS_9"/>
    <property type="match status" value="1"/>
</dbReference>
<dbReference type="InterPro" id="IPR000014">
    <property type="entry name" value="PAS"/>
</dbReference>
<dbReference type="PANTHER" id="PTHR45339:SF1">
    <property type="entry name" value="HYBRID SIGNAL TRANSDUCTION HISTIDINE KINASE J"/>
    <property type="match status" value="1"/>
</dbReference>
<dbReference type="InterPro" id="IPR035965">
    <property type="entry name" value="PAS-like_dom_sf"/>
</dbReference>
<gene>
    <name evidence="16" type="ORF">SAMN02745119_01292</name>
</gene>
<dbReference type="Pfam" id="PF00512">
    <property type="entry name" value="HisKA"/>
    <property type="match status" value="1"/>
</dbReference>
<dbReference type="CDD" id="cd17546">
    <property type="entry name" value="REC_hyHK_CKI1_RcsC-like"/>
    <property type="match status" value="1"/>
</dbReference>
<feature type="modified residue" description="4-aspartylphosphate" evidence="11">
    <location>
        <position position="714"/>
    </location>
</feature>
<dbReference type="InterPro" id="IPR003661">
    <property type="entry name" value="HisK_dim/P_dom"/>
</dbReference>
<dbReference type="PROSITE" id="PS50112">
    <property type="entry name" value="PAS"/>
    <property type="match status" value="3"/>
</dbReference>
<evidence type="ECO:0000256" key="6">
    <source>
        <dbReference type="ARBA" id="ARBA00022777"/>
    </source>
</evidence>
<accession>A0A1T4MGP7</accession>
<evidence type="ECO:0000259" key="13">
    <source>
        <dbReference type="PROSITE" id="PS50110"/>
    </source>
</evidence>
<evidence type="ECO:0000256" key="1">
    <source>
        <dbReference type="ARBA" id="ARBA00000085"/>
    </source>
</evidence>
<dbReference type="SMART" id="SM00387">
    <property type="entry name" value="HATPase_c"/>
    <property type="match status" value="1"/>
</dbReference>
<evidence type="ECO:0000256" key="9">
    <source>
        <dbReference type="ARBA" id="ARBA00064003"/>
    </source>
</evidence>
<dbReference type="Gene3D" id="3.30.565.10">
    <property type="entry name" value="Histidine kinase-like ATPase, C-terminal domain"/>
    <property type="match status" value="1"/>
</dbReference>
<feature type="domain" description="PAS" evidence="14">
    <location>
        <begin position="39"/>
        <end position="92"/>
    </location>
</feature>
<dbReference type="InterPro" id="IPR013655">
    <property type="entry name" value="PAS_fold_3"/>
</dbReference>
<dbReference type="SMART" id="SM00388">
    <property type="entry name" value="HisKA"/>
    <property type="match status" value="1"/>
</dbReference>
<dbReference type="PRINTS" id="PR00344">
    <property type="entry name" value="BCTRLSENSOR"/>
</dbReference>
<dbReference type="GO" id="GO:0000155">
    <property type="term" value="F:phosphorelay sensor kinase activity"/>
    <property type="evidence" value="ECO:0007669"/>
    <property type="project" value="InterPro"/>
</dbReference>
<dbReference type="FunFam" id="3.30.565.10:FF:000010">
    <property type="entry name" value="Sensor histidine kinase RcsC"/>
    <property type="match status" value="1"/>
</dbReference>
<dbReference type="SUPFAM" id="SSF55785">
    <property type="entry name" value="PYP-like sensor domain (PAS domain)"/>
    <property type="match status" value="3"/>
</dbReference>
<dbReference type="InterPro" id="IPR001789">
    <property type="entry name" value="Sig_transdc_resp-reg_receiver"/>
</dbReference>
<keyword evidence="8" id="KW-0902">Two-component regulatory system</keyword>
<dbReference type="SUPFAM" id="SSF52172">
    <property type="entry name" value="CheY-like"/>
    <property type="match status" value="1"/>
</dbReference>
<feature type="domain" description="PAS" evidence="14">
    <location>
        <begin position="148"/>
        <end position="223"/>
    </location>
</feature>
<dbReference type="InterPro" id="IPR001610">
    <property type="entry name" value="PAC"/>
</dbReference>
<dbReference type="PROSITE" id="PS50109">
    <property type="entry name" value="HIS_KIN"/>
    <property type="match status" value="1"/>
</dbReference>
<feature type="domain" description="Response regulatory" evidence="13">
    <location>
        <begin position="665"/>
        <end position="783"/>
    </location>
</feature>
<evidence type="ECO:0000256" key="5">
    <source>
        <dbReference type="ARBA" id="ARBA00022741"/>
    </source>
</evidence>
<evidence type="ECO:0000259" key="14">
    <source>
        <dbReference type="PROSITE" id="PS50112"/>
    </source>
</evidence>
<dbReference type="CDD" id="cd16922">
    <property type="entry name" value="HATPase_EvgS-ArcB-TorS-like"/>
    <property type="match status" value="1"/>
</dbReference>
<keyword evidence="6" id="KW-0418">Kinase</keyword>
<reference evidence="17" key="1">
    <citation type="submission" date="2017-02" db="EMBL/GenBank/DDBJ databases">
        <authorList>
            <person name="Varghese N."/>
            <person name="Submissions S."/>
        </authorList>
    </citation>
    <scope>NUCLEOTIDE SEQUENCE [LARGE SCALE GENOMIC DNA]</scope>
    <source>
        <strain evidence="17">ATCC BAA-34</strain>
    </source>
</reference>
<dbReference type="PROSITE" id="PS50113">
    <property type="entry name" value="PAC"/>
    <property type="match status" value="2"/>
</dbReference>
<dbReference type="AlphaFoldDB" id="A0A1T4MGP7"/>
<dbReference type="Gene3D" id="3.30.450.20">
    <property type="entry name" value="PAS domain"/>
    <property type="match status" value="3"/>
</dbReference>
<keyword evidence="3 11" id="KW-0597">Phosphoprotein</keyword>
<dbReference type="STRING" id="115783.SAMN02745119_01292"/>
<dbReference type="GO" id="GO:0005524">
    <property type="term" value="F:ATP binding"/>
    <property type="evidence" value="ECO:0007669"/>
    <property type="project" value="UniProtKB-KW"/>
</dbReference>
<dbReference type="NCBIfam" id="TIGR00229">
    <property type="entry name" value="sensory_box"/>
    <property type="match status" value="3"/>
</dbReference>
<dbReference type="OrthoDB" id="5523766at2"/>
<keyword evidence="5" id="KW-0547">Nucleotide-binding</keyword>
<dbReference type="SUPFAM" id="SSF47384">
    <property type="entry name" value="Homodimeric domain of signal transducing histidine kinase"/>
    <property type="match status" value="1"/>
</dbReference>
<keyword evidence="7" id="KW-0067">ATP-binding</keyword>
<feature type="domain" description="PAC" evidence="15">
    <location>
        <begin position="225"/>
        <end position="275"/>
    </location>
</feature>
<evidence type="ECO:0000256" key="2">
    <source>
        <dbReference type="ARBA" id="ARBA00012438"/>
    </source>
</evidence>
<dbReference type="InterPro" id="IPR036890">
    <property type="entry name" value="HATPase_C_sf"/>
</dbReference>
<dbReference type="Pfam" id="PF00072">
    <property type="entry name" value="Response_reg"/>
    <property type="match status" value="1"/>
</dbReference>
<dbReference type="InterPro" id="IPR000700">
    <property type="entry name" value="PAS-assoc_C"/>
</dbReference>
<dbReference type="SMART" id="SM00448">
    <property type="entry name" value="REC"/>
    <property type="match status" value="1"/>
</dbReference>
<evidence type="ECO:0000256" key="8">
    <source>
        <dbReference type="ARBA" id="ARBA00023012"/>
    </source>
</evidence>
<feature type="domain" description="Histidine kinase" evidence="12">
    <location>
        <begin position="421"/>
        <end position="642"/>
    </location>
</feature>
<comment type="subunit">
    <text evidence="9">At low DSF concentrations, interacts with RpfF.</text>
</comment>
<dbReference type="Pfam" id="PF02518">
    <property type="entry name" value="HATPase_c"/>
    <property type="match status" value="1"/>
</dbReference>
<dbReference type="InterPro" id="IPR005467">
    <property type="entry name" value="His_kinase_dom"/>
</dbReference>
<organism evidence="16 17">
    <name type="scientific">Trichlorobacter thiogenes</name>
    <dbReference type="NCBI Taxonomy" id="115783"/>
    <lineage>
        <taxon>Bacteria</taxon>
        <taxon>Pseudomonadati</taxon>
        <taxon>Thermodesulfobacteriota</taxon>
        <taxon>Desulfuromonadia</taxon>
        <taxon>Geobacterales</taxon>
        <taxon>Geobacteraceae</taxon>
        <taxon>Trichlorobacter</taxon>
    </lineage>
</organism>
<keyword evidence="17" id="KW-1185">Reference proteome</keyword>
<name>A0A1T4MGP7_9BACT</name>
<evidence type="ECO:0000256" key="11">
    <source>
        <dbReference type="PROSITE-ProRule" id="PRU00169"/>
    </source>
</evidence>
<dbReference type="PROSITE" id="PS50110">
    <property type="entry name" value="RESPONSE_REGULATORY"/>
    <property type="match status" value="1"/>
</dbReference>